<protein>
    <submittedName>
        <fullName evidence="2">Uncharacterized protein</fullName>
    </submittedName>
</protein>
<dbReference type="AlphaFoldDB" id="A0A150G2U8"/>
<dbReference type="InterPro" id="IPR015925">
    <property type="entry name" value="Ryanodine_IP3_receptor"/>
</dbReference>
<feature type="compositionally biased region" description="Gly residues" evidence="1">
    <location>
        <begin position="150"/>
        <end position="160"/>
    </location>
</feature>
<feature type="compositionally biased region" description="Gly residues" evidence="1">
    <location>
        <begin position="178"/>
        <end position="187"/>
    </location>
</feature>
<name>A0A150G2U8_GONPE</name>
<dbReference type="Proteomes" id="UP000075714">
    <property type="component" value="Unassembled WGS sequence"/>
</dbReference>
<feature type="region of interest" description="Disordered" evidence="1">
    <location>
        <begin position="101"/>
        <end position="131"/>
    </location>
</feature>
<reference evidence="3" key="1">
    <citation type="journal article" date="2016" name="Nat. Commun.">
        <title>The Gonium pectorale genome demonstrates co-option of cell cycle regulation during the evolution of multicellularity.</title>
        <authorList>
            <person name="Hanschen E.R."/>
            <person name="Marriage T.N."/>
            <person name="Ferris P.J."/>
            <person name="Hamaji T."/>
            <person name="Toyoda A."/>
            <person name="Fujiyama A."/>
            <person name="Neme R."/>
            <person name="Noguchi H."/>
            <person name="Minakuchi Y."/>
            <person name="Suzuki M."/>
            <person name="Kawai-Toyooka H."/>
            <person name="Smith D.R."/>
            <person name="Sparks H."/>
            <person name="Anderson J."/>
            <person name="Bakaric R."/>
            <person name="Luria V."/>
            <person name="Karger A."/>
            <person name="Kirschner M.W."/>
            <person name="Durand P.M."/>
            <person name="Michod R.E."/>
            <person name="Nozaki H."/>
            <person name="Olson B.J."/>
        </authorList>
    </citation>
    <scope>NUCLEOTIDE SEQUENCE [LARGE SCALE GENOMIC DNA]</scope>
    <source>
        <strain evidence="3">NIES-2863</strain>
    </source>
</reference>
<comment type="caution">
    <text evidence="2">The sequence shown here is derived from an EMBL/GenBank/DDBJ whole genome shotgun (WGS) entry which is preliminary data.</text>
</comment>
<dbReference type="GO" id="GO:0006816">
    <property type="term" value="P:calcium ion transport"/>
    <property type="evidence" value="ECO:0007669"/>
    <property type="project" value="InterPro"/>
</dbReference>
<keyword evidence="3" id="KW-1185">Reference proteome</keyword>
<dbReference type="PANTHER" id="PTHR13715">
    <property type="entry name" value="RYANODINE RECEPTOR AND IP3 RECEPTOR"/>
    <property type="match status" value="1"/>
</dbReference>
<accession>A0A150G2U8</accession>
<evidence type="ECO:0000313" key="3">
    <source>
        <dbReference type="Proteomes" id="UP000075714"/>
    </source>
</evidence>
<gene>
    <name evidence="2" type="ORF">GPECTOR_73g665</name>
</gene>
<proteinExistence type="predicted"/>
<dbReference type="STRING" id="33097.A0A150G2U8"/>
<evidence type="ECO:0000256" key="1">
    <source>
        <dbReference type="SAM" id="MobiDB-lite"/>
    </source>
</evidence>
<dbReference type="PANTHER" id="PTHR13715:SF99">
    <property type="entry name" value="INOSITOL 1,4,5-TRISPHOSPHATE RECEPTOR-LIKE PROTEIN A"/>
    <property type="match status" value="1"/>
</dbReference>
<evidence type="ECO:0000313" key="2">
    <source>
        <dbReference type="EMBL" id="KXZ44144.1"/>
    </source>
</evidence>
<sequence>MVDCNIFTGTISSAFEAIRDEEDVIASDLQSKCLVCSMRVHDFNDKVEGGFEEHVFRQHDPLAYVFFLHRLRVTEPEHYSGVESYVAALLAEADRQVRGFAGRGGGGRGGGADRRAGQIGEGGSSTRRGSWLPVNRSLALEAAEEAGEAAAGGGVGGKGAGVRKAKGGGGGEEEEADAGGGAAGGRG</sequence>
<feature type="region of interest" description="Disordered" evidence="1">
    <location>
        <begin position="146"/>
        <end position="187"/>
    </location>
</feature>
<dbReference type="EMBL" id="LSYV01000074">
    <property type="protein sequence ID" value="KXZ44144.1"/>
    <property type="molecule type" value="Genomic_DNA"/>
</dbReference>
<organism evidence="2 3">
    <name type="scientific">Gonium pectorale</name>
    <name type="common">Green alga</name>
    <dbReference type="NCBI Taxonomy" id="33097"/>
    <lineage>
        <taxon>Eukaryota</taxon>
        <taxon>Viridiplantae</taxon>
        <taxon>Chlorophyta</taxon>
        <taxon>core chlorophytes</taxon>
        <taxon>Chlorophyceae</taxon>
        <taxon>CS clade</taxon>
        <taxon>Chlamydomonadales</taxon>
        <taxon>Volvocaceae</taxon>
        <taxon>Gonium</taxon>
    </lineage>
</organism>
<feature type="compositionally biased region" description="Gly residues" evidence="1">
    <location>
        <begin position="101"/>
        <end position="110"/>
    </location>
</feature>
<dbReference type="OrthoDB" id="2016580at2759"/>